<dbReference type="SMART" id="SM00304">
    <property type="entry name" value="HAMP"/>
    <property type="match status" value="1"/>
</dbReference>
<keyword evidence="7" id="KW-1185">Reference proteome</keyword>
<dbReference type="OrthoDB" id="9804747at2"/>
<evidence type="ECO:0000259" key="2">
    <source>
        <dbReference type="PROSITE" id="PS50885"/>
    </source>
</evidence>
<dbReference type="PROSITE" id="PS51832">
    <property type="entry name" value="HD_GYP"/>
    <property type="match status" value="1"/>
</dbReference>
<dbReference type="InterPro" id="IPR043128">
    <property type="entry name" value="Rev_trsase/Diguanyl_cyclase"/>
</dbReference>
<dbReference type="PANTHER" id="PTHR43155">
    <property type="entry name" value="CYCLIC DI-GMP PHOSPHODIESTERASE PA4108-RELATED"/>
    <property type="match status" value="1"/>
</dbReference>
<dbReference type="InterPro" id="IPR006674">
    <property type="entry name" value="HD_domain"/>
</dbReference>
<evidence type="ECO:0000259" key="3">
    <source>
        <dbReference type="PROSITE" id="PS50887"/>
    </source>
</evidence>
<dbReference type="InterPro" id="IPR003660">
    <property type="entry name" value="HAMP_dom"/>
</dbReference>
<dbReference type="InterPro" id="IPR037522">
    <property type="entry name" value="HD_GYP_dom"/>
</dbReference>
<dbReference type="EMBL" id="AZQP01000018">
    <property type="protein sequence ID" value="EYE88570.1"/>
    <property type="molecule type" value="Genomic_DNA"/>
</dbReference>
<dbReference type="RefSeq" id="WP_051515030.1">
    <property type="nucleotide sequence ID" value="NZ_AZQP01000018.1"/>
</dbReference>
<dbReference type="NCBIfam" id="TIGR00254">
    <property type="entry name" value="GGDEF"/>
    <property type="match status" value="1"/>
</dbReference>
<sequence>MNVKKCRKYTNSMKFKIIVIMLIVGLVILFGNALLNHFAIFKYISKIERDNIKGKVSQGKIILQSQCQQLEQVIVDYSNWDELYELVVKENIDKKWLEENFTLWLPEHFKIDLILIADNDNKIKCEYGLDSEIKNDIIKEDIFDGDLHGYKMKRLKSTSYIKKINNEVYILSVSPILKSDSTGPSRGVVIFGKKITKNFLDDLRIKYGYDIIFQFDDKIISPGETMYGKNIESIIGNMTDEIKIIDKKYIIGKSSFGENGLNKKINVYVVDTRDEMILARNIIKKNLFFIFLLSLTVLIISGVQLSKRIISPIKKLEQQLMDMTKENLLMHVKVDGADEILNLAETFNKMIDSLYLHKKENESLRILSNTDDLTTLYNHRFLFEKFQELIDNGIENISILFCDIDKFKIINDTYGHAVGDMVLKEIGKIVKEHIGGFGEGFRFGGEEIVAILENKNVNQALVIAERLRLSVISCEKIQKYADYFPITISIGIASYPDNGKSVKNVISKADLAMYYSKRNGRNQCNVYNENMKAIVSYTSKDSVKKELLIDSVLTLAEAIDAKDDYTGKHSKLVTRYSMLLAERLKLTEKEREKLKIGALLHDCGKIGIPDGIIRNTSKLTKEEYEIIKNHTILGNNIVRHIVKEKSIISCIRNHHERWDGGGYPDGLAGKNIHLFARIVCIADAYHAMISDRPYRKALTKEEAIEEIMRNKGTQFDPDLVDVFIEVIKKDNFFNKDLFI</sequence>
<dbReference type="Pfam" id="PF00990">
    <property type="entry name" value="GGDEF"/>
    <property type="match status" value="1"/>
</dbReference>
<gene>
    <name evidence="6" type="ORF">Q428_07370</name>
</gene>
<dbReference type="Gene3D" id="1.10.3210.10">
    <property type="entry name" value="Hypothetical protein af1432"/>
    <property type="match status" value="1"/>
</dbReference>
<comment type="caution">
    <text evidence="6">The sequence shown here is derived from an EMBL/GenBank/DDBJ whole genome shotgun (WGS) entry which is preliminary data.</text>
</comment>
<protein>
    <submittedName>
        <fullName evidence="6">Diguanylate cyclase</fullName>
    </submittedName>
</protein>
<evidence type="ECO:0000259" key="4">
    <source>
        <dbReference type="PROSITE" id="PS51831"/>
    </source>
</evidence>
<dbReference type="SUPFAM" id="SSF109604">
    <property type="entry name" value="HD-domain/PDEase-like"/>
    <property type="match status" value="1"/>
</dbReference>
<reference evidence="6 7" key="1">
    <citation type="journal article" date="2014" name="Genome Announc.">
        <title>Draft Genome Sequence of Fervidicella metallireducens Strain AeBT, an Iron-Reducing Thermoanaerobe from the Great Artesian Basin.</title>
        <authorList>
            <person name="Patel B.K."/>
        </authorList>
    </citation>
    <scope>NUCLEOTIDE SEQUENCE [LARGE SCALE GENOMIC DNA]</scope>
    <source>
        <strain evidence="6 7">AeB</strain>
    </source>
</reference>
<feature type="domain" description="HAMP" evidence="2">
    <location>
        <begin position="307"/>
        <end position="359"/>
    </location>
</feature>
<dbReference type="InterPro" id="IPR006675">
    <property type="entry name" value="HDIG_dom"/>
</dbReference>
<accession>A0A017RXD4</accession>
<evidence type="ECO:0000259" key="5">
    <source>
        <dbReference type="PROSITE" id="PS51832"/>
    </source>
</evidence>
<name>A0A017RXD4_9CLOT</name>
<keyword evidence="1" id="KW-0812">Transmembrane</keyword>
<evidence type="ECO:0000313" key="6">
    <source>
        <dbReference type="EMBL" id="EYE88570.1"/>
    </source>
</evidence>
<evidence type="ECO:0000313" key="7">
    <source>
        <dbReference type="Proteomes" id="UP000019681"/>
    </source>
</evidence>
<dbReference type="SMART" id="SM00471">
    <property type="entry name" value="HDc"/>
    <property type="match status" value="1"/>
</dbReference>
<keyword evidence="1" id="KW-1133">Transmembrane helix</keyword>
<organism evidence="6 7">
    <name type="scientific">Fervidicella metallireducens AeB</name>
    <dbReference type="NCBI Taxonomy" id="1403537"/>
    <lineage>
        <taxon>Bacteria</taxon>
        <taxon>Bacillati</taxon>
        <taxon>Bacillota</taxon>
        <taxon>Clostridia</taxon>
        <taxon>Eubacteriales</taxon>
        <taxon>Clostridiaceae</taxon>
        <taxon>Fervidicella</taxon>
    </lineage>
</organism>
<feature type="domain" description="GGDEF" evidence="3">
    <location>
        <begin position="395"/>
        <end position="529"/>
    </location>
</feature>
<dbReference type="SUPFAM" id="SSF158472">
    <property type="entry name" value="HAMP domain-like"/>
    <property type="match status" value="1"/>
</dbReference>
<dbReference type="SUPFAM" id="SSF55073">
    <property type="entry name" value="Nucleotide cyclase"/>
    <property type="match status" value="1"/>
</dbReference>
<feature type="transmembrane region" description="Helical" evidence="1">
    <location>
        <begin position="286"/>
        <end position="305"/>
    </location>
</feature>
<dbReference type="CDD" id="cd01949">
    <property type="entry name" value="GGDEF"/>
    <property type="match status" value="1"/>
</dbReference>
<dbReference type="PROSITE" id="PS51831">
    <property type="entry name" value="HD"/>
    <property type="match status" value="1"/>
</dbReference>
<dbReference type="CDD" id="cd00077">
    <property type="entry name" value="HDc"/>
    <property type="match status" value="1"/>
</dbReference>
<dbReference type="GO" id="GO:0016020">
    <property type="term" value="C:membrane"/>
    <property type="evidence" value="ECO:0007669"/>
    <property type="project" value="InterPro"/>
</dbReference>
<dbReference type="Pfam" id="PF00672">
    <property type="entry name" value="HAMP"/>
    <property type="match status" value="1"/>
</dbReference>
<feature type="domain" description="HD" evidence="4">
    <location>
        <begin position="566"/>
        <end position="688"/>
    </location>
</feature>
<dbReference type="InterPro" id="IPR007892">
    <property type="entry name" value="CHASE4"/>
</dbReference>
<dbReference type="InterPro" id="IPR029787">
    <property type="entry name" value="Nucleotide_cyclase"/>
</dbReference>
<feature type="transmembrane region" description="Helical" evidence="1">
    <location>
        <begin position="17"/>
        <end position="39"/>
    </location>
</feature>
<dbReference type="NCBIfam" id="TIGR00277">
    <property type="entry name" value="HDIG"/>
    <property type="match status" value="1"/>
</dbReference>
<dbReference type="InterPro" id="IPR000160">
    <property type="entry name" value="GGDEF_dom"/>
</dbReference>
<evidence type="ECO:0000256" key="1">
    <source>
        <dbReference type="SAM" id="Phobius"/>
    </source>
</evidence>
<dbReference type="GO" id="GO:0007165">
    <property type="term" value="P:signal transduction"/>
    <property type="evidence" value="ECO:0007669"/>
    <property type="project" value="InterPro"/>
</dbReference>
<dbReference type="PROSITE" id="PS50885">
    <property type="entry name" value="HAMP"/>
    <property type="match status" value="1"/>
</dbReference>
<dbReference type="Proteomes" id="UP000019681">
    <property type="component" value="Unassembled WGS sequence"/>
</dbReference>
<dbReference type="SMART" id="SM00267">
    <property type="entry name" value="GGDEF"/>
    <property type="match status" value="1"/>
</dbReference>
<dbReference type="AlphaFoldDB" id="A0A017RXD4"/>
<feature type="domain" description="HD-GYP" evidence="5">
    <location>
        <begin position="544"/>
        <end position="739"/>
    </location>
</feature>
<dbReference type="Gene3D" id="3.30.70.270">
    <property type="match status" value="1"/>
</dbReference>
<dbReference type="PANTHER" id="PTHR43155:SF2">
    <property type="entry name" value="CYCLIC DI-GMP PHOSPHODIESTERASE PA4108"/>
    <property type="match status" value="1"/>
</dbReference>
<dbReference type="PROSITE" id="PS50887">
    <property type="entry name" value="GGDEF"/>
    <property type="match status" value="1"/>
</dbReference>
<dbReference type="STRING" id="1403537.Q428_07370"/>
<dbReference type="FunFam" id="3.30.70.270:FF:000001">
    <property type="entry name" value="Diguanylate cyclase domain protein"/>
    <property type="match status" value="1"/>
</dbReference>
<dbReference type="CDD" id="cd06225">
    <property type="entry name" value="HAMP"/>
    <property type="match status" value="1"/>
</dbReference>
<dbReference type="Pfam" id="PF05228">
    <property type="entry name" value="CHASE4"/>
    <property type="match status" value="1"/>
</dbReference>
<proteinExistence type="predicted"/>
<dbReference type="InterPro" id="IPR003607">
    <property type="entry name" value="HD/PDEase_dom"/>
</dbReference>
<keyword evidence="1" id="KW-0472">Membrane</keyword>
<dbReference type="Gene3D" id="6.10.340.10">
    <property type="match status" value="1"/>
</dbReference>
<dbReference type="Pfam" id="PF13487">
    <property type="entry name" value="HD_5"/>
    <property type="match status" value="1"/>
</dbReference>